<dbReference type="Proteomes" id="UP000674318">
    <property type="component" value="Chromosome 24"/>
</dbReference>
<evidence type="ECO:0000313" key="7">
    <source>
        <dbReference type="Proteomes" id="UP000674318"/>
    </source>
</evidence>
<dbReference type="RefSeq" id="XP_067756783.1">
    <property type="nucleotide sequence ID" value="XM_067901517.1"/>
</dbReference>
<feature type="region of interest" description="Disordered" evidence="4">
    <location>
        <begin position="2403"/>
        <end position="2431"/>
    </location>
</feature>
<dbReference type="OrthoDB" id="405996at2759"/>
<reference evidence="6 7" key="1">
    <citation type="submission" date="2021-02" db="EMBL/GenBank/DDBJ databases">
        <title>Porcisia hertigi Genome sequencing and assembly.</title>
        <authorList>
            <person name="Almutairi H."/>
            <person name="Gatherer D."/>
        </authorList>
    </citation>
    <scope>NUCLEOTIDE SEQUENCE [LARGE SCALE GENOMIC DNA]</scope>
    <source>
        <strain evidence="6 7">C119</strain>
    </source>
</reference>
<gene>
    <name evidence="6" type="ORF">JKF63_05560</name>
</gene>
<dbReference type="InterPro" id="IPR002013">
    <property type="entry name" value="SAC_dom"/>
</dbReference>
<feature type="compositionally biased region" description="Low complexity" evidence="4">
    <location>
        <begin position="2109"/>
        <end position="2123"/>
    </location>
</feature>
<dbReference type="InterPro" id="IPR043573">
    <property type="entry name" value="Fig4-like"/>
</dbReference>
<evidence type="ECO:0000256" key="3">
    <source>
        <dbReference type="ARBA" id="ARBA00023136"/>
    </source>
</evidence>
<feature type="region of interest" description="Disordered" evidence="4">
    <location>
        <begin position="2263"/>
        <end position="2291"/>
    </location>
</feature>
<feature type="compositionally biased region" description="Low complexity" evidence="4">
    <location>
        <begin position="2609"/>
        <end position="2631"/>
    </location>
</feature>
<dbReference type="GeneID" id="94291594"/>
<keyword evidence="3" id="KW-0472">Membrane</keyword>
<feature type="domain" description="SAC" evidence="5">
    <location>
        <begin position="293"/>
        <end position="774"/>
    </location>
</feature>
<evidence type="ECO:0000256" key="4">
    <source>
        <dbReference type="SAM" id="MobiDB-lite"/>
    </source>
</evidence>
<feature type="region of interest" description="Disordered" evidence="4">
    <location>
        <begin position="2594"/>
        <end position="2641"/>
    </location>
</feature>
<feature type="region of interest" description="Disordered" evidence="4">
    <location>
        <begin position="2312"/>
        <end position="2353"/>
    </location>
</feature>
<dbReference type="PROSITE" id="PS50275">
    <property type="entry name" value="SAC"/>
    <property type="match status" value="1"/>
</dbReference>
<dbReference type="PANTHER" id="PTHR45738:SF5">
    <property type="entry name" value="POLYPHOSPHOINOSITIDE PHOSPHATASE"/>
    <property type="match status" value="1"/>
</dbReference>
<keyword evidence="2" id="KW-0378">Hydrolase</keyword>
<keyword evidence="7" id="KW-1185">Reference proteome</keyword>
<evidence type="ECO:0000256" key="2">
    <source>
        <dbReference type="ARBA" id="ARBA00022801"/>
    </source>
</evidence>
<comment type="subcellular location">
    <subcellularLocation>
        <location evidence="1">Endomembrane system</location>
    </subcellularLocation>
</comment>
<organism evidence="6 7">
    <name type="scientific">Porcisia hertigi</name>
    <dbReference type="NCBI Taxonomy" id="2761500"/>
    <lineage>
        <taxon>Eukaryota</taxon>
        <taxon>Discoba</taxon>
        <taxon>Euglenozoa</taxon>
        <taxon>Kinetoplastea</taxon>
        <taxon>Metakinetoplastina</taxon>
        <taxon>Trypanosomatida</taxon>
        <taxon>Trypanosomatidae</taxon>
        <taxon>Leishmaniinae</taxon>
        <taxon>Porcisia</taxon>
    </lineage>
</organism>
<feature type="compositionally biased region" description="Polar residues" evidence="4">
    <location>
        <begin position="1495"/>
        <end position="1506"/>
    </location>
</feature>
<feature type="region of interest" description="Disordered" evidence="4">
    <location>
        <begin position="2109"/>
        <end position="2129"/>
    </location>
</feature>
<proteinExistence type="predicted"/>
<dbReference type="PANTHER" id="PTHR45738">
    <property type="entry name" value="POLYPHOSPHOINOSITIDE PHOSPHATASE"/>
    <property type="match status" value="1"/>
</dbReference>
<protein>
    <recommendedName>
        <fullName evidence="5">SAC domain-containing protein</fullName>
    </recommendedName>
</protein>
<dbReference type="GO" id="GO:0046856">
    <property type="term" value="P:phosphatidylinositol dephosphorylation"/>
    <property type="evidence" value="ECO:0007669"/>
    <property type="project" value="InterPro"/>
</dbReference>
<feature type="region of interest" description="Disordered" evidence="4">
    <location>
        <begin position="68"/>
        <end position="101"/>
    </location>
</feature>
<evidence type="ECO:0000313" key="6">
    <source>
        <dbReference type="EMBL" id="KAG5503421.1"/>
    </source>
</evidence>
<feature type="compositionally biased region" description="Low complexity" evidence="4">
    <location>
        <begin position="2413"/>
        <end position="2425"/>
    </location>
</feature>
<sequence length="2737" mass="295352">MSTTTPAFPLPRARLPALQQPPLDSITVYDTATHCYLLGTDSLQKNFILLSCRKHAPVQMPLNCAGGNKGAATHAGNDDRQSATVSESGAEEERGGAGTTLSPSASHVVSFGLDDLHDFTSYAVYSPTEAGALVDALQREHGALMRVLSAVAFLGAVRFTAGYYVVLVTDRRLAGYLGVHRIFEAASVELVSLQLDPEWVAEAESQSREQAQRLHRGDGVGADGFEGGLLPSVLKRAATGGWRKASSPFPSRLAKAIYNRKSFSYAGTGSSASATSYLFSRRNLEKQYRQQFISSLSRASSFFYSHSYDLTNTLQRNMLAAGSAASDGTQATAPVGCATGSHPPGDRPLQPRMQYVWNDYLLEPWRLNDRDLCSDETEMSEDVAARDDFDAAQRAPSTGGAARETVPQYPSALSRWRVFLVHGYVTQRVVAIRYPAFQTLLITLIARVSKGSAGVRYLRRGINSDGHVANHVEVEQIVSDESSWNSTFTAGALSSYIQLRGSVPVRWYHPPTASRLLPKPPIVIGPHDSQWSETCLHFQKLVEQYGCPIIVHDLLKRKEHKAREGALGDAYREAVRALVAAVDRAAAASTDSAAASRDGAKNHHASESRIYGTDVLQYESTDLRSLSQLAWNTMTVAAEQHFRAIRCFVSRRCSPSVTTGQSDARGAEFHQSNLHRMRDTNELVASYDGSHSSDSEAAEVVQLQYGVVRSNCLDCIDRTNLGQLFHGIHALGEQLSALGLLQHAADLCDSPAVMEMLLEMYLAMGDAIAIQYGGSAQVGAGVLYRGAGWDQLMGVKRLYNNVMGDRDKQEAMNLLLGRKQPHPRRGSRACNAEMRSPAQIVPLTLAQVLPSSTAAWAGVGGGSPAREAAVAPSASLFSGIRKAASRWWSEAVSSSTSPSGGSTAATALWPASYAAAEAEAEADYYEQVSSAPRLPPAGLLASWWVKPLRRFEEWYAACGAYSRPRALGNGNTADSDTQRALREVTIRQAPCRSPVSWTSSSYPAATHGSLPMPCVRMPTCVAEVVPDVYSGDELALRLLAAETQAQEDWLLFIAKLERQSCLAPPRRDDATQLFHDRRKGRSRDGWSSDRPAARYLFSLSSPVAVKTPTSGFPMSPQTKRCSLEGNSTLQGFTCPSGQDDVGELTTVMRMATSASRPGATPSSVRACDKSHEESALLPVSETTHSLLSIPSLTAPLRLFTEPWVVLHTTTHVLPIVSATAANSQLTPTPSLSTAALCSGGLSGSSRRRAALYEIHDVPCCELSYSIRQAVAHQLFGGLPPAVAVVTAHSPRRMLEEQHQLWRSPRRTHPHDIFPQIVRNSVFAQQNAHLEELAYREVLWMIEGAGMAGARGRSALAESSMQPASGVSMTPLSSPAMFPWALSPHEVADQQCIAALIVDRFGAPATWGLEDIIQVLRYLVYPERLTEEVLQVLRSRRVQPPLEGAELLLTSALVGVEENEGKREQRWYAEVRRYWRERLVTPLDHTAPIFARDPSDTTLTQVSTPTPSLRGPVGEGAPLRQTRPTRSPAPSNRLGEKVGADGPVHVAASLLCRLASVLHFAEHNNTDRVASVVGAMASSPVETVRGSGASVATFKAPRGSYVPCRTQGRGVAVMDILAATAQDEGAAPLPYVEDALLPLLEAYPHLLGSASAHLPGLFPQHKNLADSLRRQWILCGLLQPIFPRILLTPPTLHDLLRAFFSALLLDDDPVEGPADRAAGGNHQRRRRCDRHVRYTFALSHPQLKPVQQWTSLQLSSDDTADEAGGGGSGGDERFPYRLFIGNSALRPPSLPQGLPSAHGGSASSVSTAGSRTLHIPATLKVQHCCAALDLYRWSVAHTPFFSISPAGETRYAPVVSSTGGSVKSDTAVAAWRLLWWAVDNSLVVPVVRRRGQGTLEMLADETALFSLKRDVVRVALNVERHCREDVWCPQQSEVLACSGKMVPGSSAIYGVDLTPSVLRLYRPLCRSTLVGILALSENLASLGLSAATRVQEFFRDRIVHGWARQSIGSVVVATSAASTPVLANASSGTSVVTAATVVRRFQQLAEECLRSVHSVMVALRHVSLEAFARDAAMHSYIGFFVNVYNAAYVAAWITNVKELVSSGAAAATAADANSPQNNHSHPPNQGFPRRPKLRSIDLFPLPTLCNTNYACFMHAYGVVIGGVFLSLEEMKYGILGGNRAPPYCNLPLWPPISGSGASQCCPSRHQRSSEINWRQQVQRLVPLHLCAEVAESARLDALQRHPHLQAALDFTDMCEALDPCREEAGDDGVDGDGAHAESSKPPSCSRTLGGRTRLDWGSSPHLPCVVQPSSASSMDITVVPGDSTRQDARGPPSTAPHKLSPEGPPYQSDADQKRHRRQKLVDVWSLDVVRYLPFRILLQLIDTYLPPPVFHMYAGGVDMEGRESFGGSIGGGDASNASGSTNNSLARDPRCSPQLDGRDTVPWFLQPILNNMPLVHSSLQCSKVGATYTVACDGDGPPAGTLMPQVSQDANGVLLQQCRMWNSPSYYIVGGDGTSSDEAVSRSFQLLQALAGSYLGAGLYHPIGLGTMDRNAADAPQRGPAPHLCLPLHADDPFAQLLATEAAFRSALVTTDPHIFRPASASPPPPPAKSVPQTAPTSRRLRLSPSPLALPTDFSQPPHLRSSGGAAGMYASAALHGARALLGGSGTSNISYSATLQNTVKPLLYELCRSLEAEITHITSLPGHEWQVRATLKLVRLLEESYVSGMAVRAAQAAMRSA</sequence>
<dbReference type="GO" id="GO:0012505">
    <property type="term" value="C:endomembrane system"/>
    <property type="evidence" value="ECO:0007669"/>
    <property type="project" value="UniProtKB-SubCell"/>
</dbReference>
<name>A0A836L8Z0_9TRYP</name>
<dbReference type="GO" id="GO:0043813">
    <property type="term" value="F:phosphatidylinositol-3,5-bisphosphate 5-phosphatase activity"/>
    <property type="evidence" value="ECO:0007669"/>
    <property type="project" value="InterPro"/>
</dbReference>
<evidence type="ECO:0000259" key="5">
    <source>
        <dbReference type="PROSITE" id="PS50275"/>
    </source>
</evidence>
<accession>A0A836L8Z0</accession>
<dbReference type="KEGG" id="phet:94291594"/>
<dbReference type="Pfam" id="PF02383">
    <property type="entry name" value="Syja_N"/>
    <property type="match status" value="1"/>
</dbReference>
<comment type="caution">
    <text evidence="6">The sequence shown here is derived from an EMBL/GenBank/DDBJ whole genome shotgun (WGS) entry which is preliminary data.</text>
</comment>
<evidence type="ECO:0000256" key="1">
    <source>
        <dbReference type="ARBA" id="ARBA00004308"/>
    </source>
</evidence>
<dbReference type="EMBL" id="JAFJZO010000024">
    <property type="protein sequence ID" value="KAG5503421.1"/>
    <property type="molecule type" value="Genomic_DNA"/>
</dbReference>
<feature type="region of interest" description="Disordered" evidence="4">
    <location>
        <begin position="1747"/>
        <end position="1771"/>
    </location>
</feature>
<feature type="region of interest" description="Disordered" evidence="4">
    <location>
        <begin position="1490"/>
        <end position="1534"/>
    </location>
</feature>